<protein>
    <submittedName>
        <fullName evidence="2">Uncharacterized protein</fullName>
    </submittedName>
</protein>
<evidence type="ECO:0000256" key="1">
    <source>
        <dbReference type="SAM" id="Phobius"/>
    </source>
</evidence>
<gene>
    <name evidence="2" type="ORF">DA73_0400004735</name>
</gene>
<keyword evidence="1" id="KW-0812">Transmembrane</keyword>
<evidence type="ECO:0000313" key="2">
    <source>
        <dbReference type="EMBL" id="KAF3884833.1"/>
    </source>
</evidence>
<dbReference type="AlphaFoldDB" id="A0A8S9T038"/>
<sequence>MLKRLLFLISLSVTGTGAVFFFFWYQVTQLPDWYKTSQTQSASPPQSANVAPPTDQTKQLQKAQKQQAQKQVLHKISNHLKSSKAKGEVQLDADEVNALIDSGIAQSTNKSHLAQAVVSTKTHIENGKIMTGAVIDLRAIPFNELQKGEQIVVSKLLSAIPILRYHAVYVEVEGKPTLRNKQVSLDDTTRIKLGSISFSLLDLSKRFGFSEERLNQQVAKKLENLPVEVDEVEVVGDRLVVRGSAGNKKGARNTLQEST</sequence>
<feature type="transmembrane region" description="Helical" evidence="1">
    <location>
        <begin position="5"/>
        <end position="25"/>
    </location>
</feature>
<comment type="caution">
    <text evidence="2">The sequence shown here is derived from an EMBL/GenBank/DDBJ whole genome shotgun (WGS) entry which is preliminary data.</text>
</comment>
<accession>A0A8S9T038</accession>
<dbReference type="EMBL" id="JHEG04000001">
    <property type="protein sequence ID" value="KAF3884833.1"/>
    <property type="molecule type" value="Genomic_DNA"/>
</dbReference>
<reference evidence="2" key="2">
    <citation type="submission" date="2019-11" db="EMBL/GenBank/DDBJ databases">
        <title>Improved Assembly of Tolypothrix boutellei genome.</title>
        <authorList>
            <person name="Sarangi A.N."/>
            <person name="Mukherjee M."/>
            <person name="Ghosh S."/>
            <person name="Singh D."/>
            <person name="Das A."/>
            <person name="Kant S."/>
            <person name="Prusty A."/>
            <person name="Tripathy S."/>
        </authorList>
    </citation>
    <scope>NUCLEOTIDE SEQUENCE</scope>
    <source>
        <strain evidence="2">VB521301</strain>
    </source>
</reference>
<keyword evidence="1" id="KW-1133">Transmembrane helix</keyword>
<reference evidence="2" key="1">
    <citation type="journal article" date="2015" name="Genome Announc.">
        <title>Draft Genome Sequence of Tolypothrix boutellei Strain VB521301.</title>
        <authorList>
            <person name="Chandrababunaidu M.M."/>
            <person name="Singh D."/>
            <person name="Sen D."/>
            <person name="Bhan S."/>
            <person name="Das S."/>
            <person name="Gupta A."/>
            <person name="Adhikary S.P."/>
            <person name="Tripathy S."/>
        </authorList>
    </citation>
    <scope>NUCLEOTIDE SEQUENCE</scope>
    <source>
        <strain evidence="2">VB521301</strain>
    </source>
</reference>
<keyword evidence="1" id="KW-0472">Membrane</keyword>
<proteinExistence type="predicted"/>
<name>A0A8S9T038_9CYAN</name>
<dbReference type="RefSeq" id="WP_038081427.1">
    <property type="nucleotide sequence ID" value="NZ_JHEG04000001.1"/>
</dbReference>
<evidence type="ECO:0000313" key="3">
    <source>
        <dbReference type="Proteomes" id="UP000029738"/>
    </source>
</evidence>
<dbReference type="Proteomes" id="UP000029738">
    <property type="component" value="Unassembled WGS sequence"/>
</dbReference>
<keyword evidence="3" id="KW-1185">Reference proteome</keyword>
<organism evidence="2 3">
    <name type="scientific">Tolypothrix bouteillei VB521301</name>
    <dbReference type="NCBI Taxonomy" id="1479485"/>
    <lineage>
        <taxon>Bacteria</taxon>
        <taxon>Bacillati</taxon>
        <taxon>Cyanobacteriota</taxon>
        <taxon>Cyanophyceae</taxon>
        <taxon>Nostocales</taxon>
        <taxon>Tolypothrichaceae</taxon>
        <taxon>Tolypothrix</taxon>
    </lineage>
</organism>